<sequence>MRPSGRVTRFRHMHLHQAALHTMPTQPTRAHSMSLNNALPCLTLHSTHAACSSRHPRNRQESAIATSCHHEGSPLGTVVELEAWCGEPPFAASVSVGSVSLASKINQSFFTYD</sequence>
<gene>
    <name evidence="1" type="ORF">E2C01_003696</name>
</gene>
<accession>A0A5B7CQV0</accession>
<comment type="caution">
    <text evidence="1">The sequence shown here is derived from an EMBL/GenBank/DDBJ whole genome shotgun (WGS) entry which is preliminary data.</text>
</comment>
<dbReference type="Proteomes" id="UP000324222">
    <property type="component" value="Unassembled WGS sequence"/>
</dbReference>
<name>A0A5B7CQV0_PORTR</name>
<protein>
    <submittedName>
        <fullName evidence="1">Uncharacterized protein</fullName>
    </submittedName>
</protein>
<proteinExistence type="predicted"/>
<organism evidence="1 2">
    <name type="scientific">Portunus trituberculatus</name>
    <name type="common">Swimming crab</name>
    <name type="synonym">Neptunus trituberculatus</name>
    <dbReference type="NCBI Taxonomy" id="210409"/>
    <lineage>
        <taxon>Eukaryota</taxon>
        <taxon>Metazoa</taxon>
        <taxon>Ecdysozoa</taxon>
        <taxon>Arthropoda</taxon>
        <taxon>Crustacea</taxon>
        <taxon>Multicrustacea</taxon>
        <taxon>Malacostraca</taxon>
        <taxon>Eumalacostraca</taxon>
        <taxon>Eucarida</taxon>
        <taxon>Decapoda</taxon>
        <taxon>Pleocyemata</taxon>
        <taxon>Brachyura</taxon>
        <taxon>Eubrachyura</taxon>
        <taxon>Portunoidea</taxon>
        <taxon>Portunidae</taxon>
        <taxon>Portuninae</taxon>
        <taxon>Portunus</taxon>
    </lineage>
</organism>
<reference evidence="1 2" key="1">
    <citation type="submission" date="2019-05" db="EMBL/GenBank/DDBJ databases">
        <title>Another draft genome of Portunus trituberculatus and its Hox gene families provides insights of decapod evolution.</title>
        <authorList>
            <person name="Jeong J.-H."/>
            <person name="Song I."/>
            <person name="Kim S."/>
            <person name="Choi T."/>
            <person name="Kim D."/>
            <person name="Ryu S."/>
            <person name="Kim W."/>
        </authorList>
    </citation>
    <scope>NUCLEOTIDE SEQUENCE [LARGE SCALE GENOMIC DNA]</scope>
    <source>
        <tissue evidence="1">Muscle</tissue>
    </source>
</reference>
<evidence type="ECO:0000313" key="2">
    <source>
        <dbReference type="Proteomes" id="UP000324222"/>
    </source>
</evidence>
<dbReference type="AlphaFoldDB" id="A0A5B7CQV0"/>
<keyword evidence="2" id="KW-1185">Reference proteome</keyword>
<evidence type="ECO:0000313" key="1">
    <source>
        <dbReference type="EMBL" id="MPC11044.1"/>
    </source>
</evidence>
<dbReference type="EMBL" id="VSRR010000142">
    <property type="protein sequence ID" value="MPC11044.1"/>
    <property type="molecule type" value="Genomic_DNA"/>
</dbReference>